<evidence type="ECO:0000313" key="2">
    <source>
        <dbReference type="EMBL" id="RDI61365.1"/>
    </source>
</evidence>
<name>A0A370HSR1_9NOCA</name>
<evidence type="ECO:0000313" key="3">
    <source>
        <dbReference type="Proteomes" id="UP000254869"/>
    </source>
</evidence>
<comment type="caution">
    <text evidence="2">The sequence shown here is derived from an EMBL/GenBank/DDBJ whole genome shotgun (WGS) entry which is preliminary data.</text>
</comment>
<dbReference type="EMBL" id="QQBC01000014">
    <property type="protein sequence ID" value="RDI61365.1"/>
    <property type="molecule type" value="Genomic_DNA"/>
</dbReference>
<organism evidence="2 3">
    <name type="scientific">Nocardia pseudobrasiliensis</name>
    <dbReference type="NCBI Taxonomy" id="45979"/>
    <lineage>
        <taxon>Bacteria</taxon>
        <taxon>Bacillati</taxon>
        <taxon>Actinomycetota</taxon>
        <taxon>Actinomycetes</taxon>
        <taxon>Mycobacteriales</taxon>
        <taxon>Nocardiaceae</taxon>
        <taxon>Nocardia</taxon>
    </lineage>
</organism>
<sequence>MLESRDWSNLVSTATIYSVPKSRCGTRQARILRKIGGFVEGKQVVDHNRANSGDGPFGPIRPEHATDGWALAGGPAEWWLTKNFGDYRARVKATTRTTCAWRIGRQDGSLLREASARSVDDAKTSADEWIGNGHHSG</sequence>
<dbReference type="Proteomes" id="UP000254869">
    <property type="component" value="Unassembled WGS sequence"/>
</dbReference>
<gene>
    <name evidence="2" type="ORF">DFR76_11490</name>
</gene>
<proteinExistence type="predicted"/>
<feature type="compositionally biased region" description="Basic and acidic residues" evidence="1">
    <location>
        <begin position="114"/>
        <end position="126"/>
    </location>
</feature>
<feature type="region of interest" description="Disordered" evidence="1">
    <location>
        <begin position="112"/>
        <end position="137"/>
    </location>
</feature>
<evidence type="ECO:0000256" key="1">
    <source>
        <dbReference type="SAM" id="MobiDB-lite"/>
    </source>
</evidence>
<accession>A0A370HSR1</accession>
<reference evidence="2 3" key="1">
    <citation type="submission" date="2018-07" db="EMBL/GenBank/DDBJ databases">
        <title>Genomic Encyclopedia of Type Strains, Phase IV (KMG-IV): sequencing the most valuable type-strain genomes for metagenomic binning, comparative biology and taxonomic classification.</title>
        <authorList>
            <person name="Goeker M."/>
        </authorList>
    </citation>
    <scope>NUCLEOTIDE SEQUENCE [LARGE SCALE GENOMIC DNA]</scope>
    <source>
        <strain evidence="2 3">DSM 44290</strain>
    </source>
</reference>
<keyword evidence="3" id="KW-1185">Reference proteome</keyword>
<dbReference type="AlphaFoldDB" id="A0A370HSR1"/>
<protein>
    <submittedName>
        <fullName evidence="2">Uncharacterized protein</fullName>
    </submittedName>
</protein>